<gene>
    <name evidence="2" type="ORF">D7D52_08745</name>
</gene>
<feature type="transmembrane region" description="Helical" evidence="1">
    <location>
        <begin position="21"/>
        <end position="38"/>
    </location>
</feature>
<name>A0A386Z9L6_9NOCA</name>
<evidence type="ECO:0000256" key="1">
    <source>
        <dbReference type="SAM" id="Phobius"/>
    </source>
</evidence>
<protein>
    <submittedName>
        <fullName evidence="2">Uncharacterized protein</fullName>
    </submittedName>
</protein>
<keyword evidence="1" id="KW-0812">Transmembrane</keyword>
<sequence length="70" mass="7402">MSTPVANAPLQTLNSLLHNGIVLRALALALATVVLLTLHHPTWVPYSVSLYAIWNAAALTLNSARAARSA</sequence>
<dbReference type="KEGG" id="nyu:D7D52_08745"/>
<reference evidence="2 3" key="1">
    <citation type="submission" date="2018-09" db="EMBL/GenBank/DDBJ databases">
        <title>Nocardia yunnanensis sp. nov., an actinomycete isolated from a soil sample.</title>
        <authorList>
            <person name="Zhang J."/>
        </authorList>
    </citation>
    <scope>NUCLEOTIDE SEQUENCE [LARGE SCALE GENOMIC DNA]</scope>
    <source>
        <strain evidence="2 3">CFHS0054</strain>
    </source>
</reference>
<accession>A0A386Z9L6</accession>
<evidence type="ECO:0000313" key="2">
    <source>
        <dbReference type="EMBL" id="AYF73937.1"/>
    </source>
</evidence>
<keyword evidence="1" id="KW-1133">Transmembrane helix</keyword>
<dbReference type="Proteomes" id="UP000267164">
    <property type="component" value="Chromosome"/>
</dbReference>
<feature type="transmembrane region" description="Helical" evidence="1">
    <location>
        <begin position="44"/>
        <end position="64"/>
    </location>
</feature>
<dbReference type="AlphaFoldDB" id="A0A386Z9L6"/>
<organism evidence="2 3">
    <name type="scientific">Nocardia yunnanensis</name>
    <dbReference type="NCBI Taxonomy" id="2382165"/>
    <lineage>
        <taxon>Bacteria</taxon>
        <taxon>Bacillati</taxon>
        <taxon>Actinomycetota</taxon>
        <taxon>Actinomycetes</taxon>
        <taxon>Mycobacteriales</taxon>
        <taxon>Nocardiaceae</taxon>
        <taxon>Nocardia</taxon>
    </lineage>
</organism>
<proteinExistence type="predicted"/>
<dbReference type="RefSeq" id="WP_120735862.1">
    <property type="nucleotide sequence ID" value="NZ_CP032568.1"/>
</dbReference>
<keyword evidence="3" id="KW-1185">Reference proteome</keyword>
<evidence type="ECO:0000313" key="3">
    <source>
        <dbReference type="Proteomes" id="UP000267164"/>
    </source>
</evidence>
<keyword evidence="1" id="KW-0472">Membrane</keyword>
<dbReference type="EMBL" id="CP032568">
    <property type="protein sequence ID" value="AYF73937.1"/>
    <property type="molecule type" value="Genomic_DNA"/>
</dbReference>